<dbReference type="NCBIfam" id="TIGR02116">
    <property type="entry name" value="toxin_Txe_YoeB"/>
    <property type="match status" value="1"/>
</dbReference>
<gene>
    <name evidence="7" type="ORF">RM553_16110</name>
</gene>
<evidence type="ECO:0000313" key="7">
    <source>
        <dbReference type="EMBL" id="MDT0644364.1"/>
    </source>
</evidence>
<evidence type="ECO:0000256" key="2">
    <source>
        <dbReference type="ARBA" id="ARBA00022649"/>
    </source>
</evidence>
<dbReference type="InterPro" id="IPR035093">
    <property type="entry name" value="RelE/ParE_toxin_dom_sf"/>
</dbReference>
<dbReference type="Pfam" id="PF06769">
    <property type="entry name" value="YoeB_toxin"/>
    <property type="match status" value="1"/>
</dbReference>
<comment type="caution">
    <text evidence="7">The sequence shown here is derived from an EMBL/GenBank/DDBJ whole genome shotgun (WGS) entry which is preliminary data.</text>
</comment>
<comment type="similarity">
    <text evidence="1">Belongs to the YoeB family.</text>
</comment>
<dbReference type="EMBL" id="JAVRHQ010000025">
    <property type="protein sequence ID" value="MDT0644364.1"/>
    <property type="molecule type" value="Genomic_DNA"/>
</dbReference>
<evidence type="ECO:0000256" key="3">
    <source>
        <dbReference type="ARBA" id="ARBA00022722"/>
    </source>
</evidence>
<proteinExistence type="inferred from homology"/>
<accession>A0ABU3CDF3</accession>
<evidence type="ECO:0000256" key="4">
    <source>
        <dbReference type="ARBA" id="ARBA00022759"/>
    </source>
</evidence>
<reference evidence="7 8" key="1">
    <citation type="submission" date="2023-09" db="EMBL/GenBank/DDBJ databases">
        <authorList>
            <person name="Rey-Velasco X."/>
        </authorList>
    </citation>
    <scope>NUCLEOTIDE SEQUENCE [LARGE SCALE GENOMIC DNA]</scope>
    <source>
        <strain evidence="7 8">F363</strain>
    </source>
</reference>
<evidence type="ECO:0000256" key="5">
    <source>
        <dbReference type="ARBA" id="ARBA00022801"/>
    </source>
</evidence>
<organism evidence="7 8">
    <name type="scientific">Autumnicola tepida</name>
    <dbReference type="NCBI Taxonomy" id="3075595"/>
    <lineage>
        <taxon>Bacteria</taxon>
        <taxon>Pseudomonadati</taxon>
        <taxon>Bacteroidota</taxon>
        <taxon>Flavobacteriia</taxon>
        <taxon>Flavobacteriales</taxon>
        <taxon>Flavobacteriaceae</taxon>
        <taxon>Autumnicola</taxon>
    </lineage>
</organism>
<dbReference type="PANTHER" id="PTHR38039:SF1">
    <property type="entry name" value="TOXIN YOEB"/>
    <property type="match status" value="1"/>
</dbReference>
<keyword evidence="8" id="KW-1185">Reference proteome</keyword>
<keyword evidence="3" id="KW-0540">Nuclease</keyword>
<dbReference type="Gene3D" id="3.30.2310.20">
    <property type="entry name" value="RelE-like"/>
    <property type="match status" value="1"/>
</dbReference>
<name>A0ABU3CDF3_9FLAO</name>
<dbReference type="RefSeq" id="WP_311535981.1">
    <property type="nucleotide sequence ID" value="NZ_JAVRHQ010000025.1"/>
</dbReference>
<evidence type="ECO:0000256" key="1">
    <source>
        <dbReference type="ARBA" id="ARBA00008172"/>
    </source>
</evidence>
<sequence length="88" mass="10525">MKVVFAKDAYDQYCYWKENDYKVFQKIDHLVKAIKVDPFKGIGKPEPLKENLSGYWSRRINQEHRLVYKVSGISPNQKLTIIQCKFHY</sequence>
<dbReference type="InterPro" id="IPR009614">
    <property type="entry name" value="YoeB_toxin"/>
</dbReference>
<keyword evidence="5" id="KW-0378">Hydrolase</keyword>
<dbReference type="SUPFAM" id="SSF143011">
    <property type="entry name" value="RelE-like"/>
    <property type="match status" value="1"/>
</dbReference>
<evidence type="ECO:0000313" key="8">
    <source>
        <dbReference type="Proteomes" id="UP001262889"/>
    </source>
</evidence>
<dbReference type="PANTHER" id="PTHR38039">
    <property type="entry name" value="TOXIN YOEB"/>
    <property type="match status" value="1"/>
</dbReference>
<dbReference type="Proteomes" id="UP001262889">
    <property type="component" value="Unassembled WGS sequence"/>
</dbReference>
<keyword evidence="2" id="KW-1277">Toxin-antitoxin system</keyword>
<protein>
    <recommendedName>
        <fullName evidence="6">Putative mRNA interferase YoeB</fullName>
    </recommendedName>
</protein>
<evidence type="ECO:0000256" key="6">
    <source>
        <dbReference type="ARBA" id="ARBA00030388"/>
    </source>
</evidence>
<keyword evidence="4" id="KW-0255">Endonuclease</keyword>